<organism evidence="2 3">
    <name type="scientific">Portunus trituberculatus</name>
    <name type="common">Swimming crab</name>
    <name type="synonym">Neptunus trituberculatus</name>
    <dbReference type="NCBI Taxonomy" id="210409"/>
    <lineage>
        <taxon>Eukaryota</taxon>
        <taxon>Metazoa</taxon>
        <taxon>Ecdysozoa</taxon>
        <taxon>Arthropoda</taxon>
        <taxon>Crustacea</taxon>
        <taxon>Multicrustacea</taxon>
        <taxon>Malacostraca</taxon>
        <taxon>Eumalacostraca</taxon>
        <taxon>Eucarida</taxon>
        <taxon>Decapoda</taxon>
        <taxon>Pleocyemata</taxon>
        <taxon>Brachyura</taxon>
        <taxon>Eubrachyura</taxon>
        <taxon>Portunoidea</taxon>
        <taxon>Portunidae</taxon>
        <taxon>Portuninae</taxon>
        <taxon>Portunus</taxon>
    </lineage>
</organism>
<evidence type="ECO:0000256" key="1">
    <source>
        <dbReference type="SAM" id="MobiDB-lite"/>
    </source>
</evidence>
<reference evidence="2 3" key="1">
    <citation type="submission" date="2019-05" db="EMBL/GenBank/DDBJ databases">
        <title>Another draft genome of Portunus trituberculatus and its Hox gene families provides insights of decapod evolution.</title>
        <authorList>
            <person name="Jeong J.-H."/>
            <person name="Song I."/>
            <person name="Kim S."/>
            <person name="Choi T."/>
            <person name="Kim D."/>
            <person name="Ryu S."/>
            <person name="Kim W."/>
        </authorList>
    </citation>
    <scope>NUCLEOTIDE SEQUENCE [LARGE SCALE GENOMIC DNA]</scope>
    <source>
        <tissue evidence="2">Muscle</tissue>
    </source>
</reference>
<evidence type="ECO:0000313" key="3">
    <source>
        <dbReference type="Proteomes" id="UP000324222"/>
    </source>
</evidence>
<sequence length="178" mass="20596">MRRHRELRSAGSMDRSLSPYRPEDSRHIFEMTQLSHQTKGQTYYPNELQDHQPQERAFTMTVPVARETLKRAGNKAPNPKIDGTDINTVREAGTKEGGLSLYSLKHAVSRAWEMLQYLRLRNIFSPHEHPFAVLLQISLRNRADLFGKVPGGIDEIPTPISVIRHKQTWRRDLANFRN</sequence>
<gene>
    <name evidence="2" type="ORF">E2C01_058159</name>
</gene>
<name>A0A5B7H4J6_PORTR</name>
<evidence type="ECO:0000313" key="2">
    <source>
        <dbReference type="EMBL" id="MPC64048.1"/>
    </source>
</evidence>
<dbReference type="AlphaFoldDB" id="A0A5B7H4J6"/>
<dbReference type="Proteomes" id="UP000324222">
    <property type="component" value="Unassembled WGS sequence"/>
</dbReference>
<comment type="caution">
    <text evidence="2">The sequence shown here is derived from an EMBL/GenBank/DDBJ whole genome shotgun (WGS) entry which is preliminary data.</text>
</comment>
<accession>A0A5B7H4J6</accession>
<proteinExistence type="predicted"/>
<feature type="region of interest" description="Disordered" evidence="1">
    <location>
        <begin position="1"/>
        <end position="24"/>
    </location>
</feature>
<keyword evidence="3" id="KW-1185">Reference proteome</keyword>
<dbReference type="EMBL" id="VSRR010021588">
    <property type="protein sequence ID" value="MPC64048.1"/>
    <property type="molecule type" value="Genomic_DNA"/>
</dbReference>
<protein>
    <submittedName>
        <fullName evidence="2">Uncharacterized protein</fullName>
    </submittedName>
</protein>